<feature type="domain" description="NIPSNAP" evidence="1">
    <location>
        <begin position="3"/>
        <end position="101"/>
    </location>
</feature>
<protein>
    <recommendedName>
        <fullName evidence="1">NIPSNAP domain-containing protein</fullName>
    </recommendedName>
</protein>
<dbReference type="InterPro" id="IPR012577">
    <property type="entry name" value="NIPSNAP"/>
</dbReference>
<organism evidence="2 3">
    <name type="scientific">Microvirga lotononidis</name>
    <dbReference type="NCBI Taxonomy" id="864069"/>
    <lineage>
        <taxon>Bacteria</taxon>
        <taxon>Pseudomonadati</taxon>
        <taxon>Pseudomonadota</taxon>
        <taxon>Alphaproteobacteria</taxon>
        <taxon>Hyphomicrobiales</taxon>
        <taxon>Methylobacteriaceae</taxon>
        <taxon>Microvirga</taxon>
    </lineage>
</organism>
<dbReference type="HOGENOM" id="CLU_1193747_0_0_5"/>
<sequence>MFYELRMYHAVPGRLEELVERIGQVLPPFFERHGFPPRLAQWTVSAGPSVPMFVWLLRWPGGFEQRSRCFAGLGADQEWQAIRQRTNGTSEMVQRYDLRFLTASTAWNPSEADDTAPQPVEADLFELRIHAVRVGSQGTANEFLAQSYLPAMAASGATVLGLFENQTGPANPGVTMLLGWRNYNDRRSGLRQLETMPDLRTSSAAQTLGSAACILLEPTPYGRPNHDLRTVT</sequence>
<dbReference type="Gene3D" id="3.30.70.100">
    <property type="match status" value="2"/>
</dbReference>
<dbReference type="InterPro" id="IPR011008">
    <property type="entry name" value="Dimeric_a/b-barrel"/>
</dbReference>
<dbReference type="EMBL" id="JH660645">
    <property type="protein sequence ID" value="EIM26930.1"/>
    <property type="molecule type" value="Genomic_DNA"/>
</dbReference>
<dbReference type="PATRIC" id="fig|864069.3.peg.3797"/>
<proteinExistence type="predicted"/>
<dbReference type="Pfam" id="PF07978">
    <property type="entry name" value="NIPSNAP"/>
    <property type="match status" value="1"/>
</dbReference>
<dbReference type="SUPFAM" id="SSF54909">
    <property type="entry name" value="Dimeric alpha+beta barrel"/>
    <property type="match status" value="2"/>
</dbReference>
<dbReference type="STRING" id="864069.MicloDRAFT_00034830"/>
<name>I4YSI8_9HYPH</name>
<dbReference type="Proteomes" id="UP000003947">
    <property type="component" value="Unassembled WGS sequence"/>
</dbReference>
<gene>
    <name evidence="2" type="ORF">MicloDRAFT_00034830</name>
</gene>
<keyword evidence="3" id="KW-1185">Reference proteome</keyword>
<accession>I4YSI8</accession>
<dbReference type="AlphaFoldDB" id="I4YSI8"/>
<reference evidence="2 3" key="1">
    <citation type="submission" date="2012-02" db="EMBL/GenBank/DDBJ databases">
        <title>Improved High-Quality Draft sequence of Microvirga sp. WSM3557.</title>
        <authorList>
            <consortium name="US DOE Joint Genome Institute"/>
            <person name="Lucas S."/>
            <person name="Han J."/>
            <person name="Lapidus A."/>
            <person name="Cheng J.-F."/>
            <person name="Goodwin L."/>
            <person name="Pitluck S."/>
            <person name="Peters L."/>
            <person name="Zhang X."/>
            <person name="Detter J.C."/>
            <person name="Han C."/>
            <person name="Tapia R."/>
            <person name="Land M."/>
            <person name="Hauser L."/>
            <person name="Kyrpides N."/>
            <person name="Ivanova N."/>
            <person name="Pagani I."/>
            <person name="Brau L."/>
            <person name="Yates R."/>
            <person name="O'Hara G."/>
            <person name="Rui T."/>
            <person name="Howieson J."/>
            <person name="Reeve W."/>
            <person name="Woyke T."/>
        </authorList>
    </citation>
    <scope>NUCLEOTIDE SEQUENCE [LARGE SCALE GENOMIC DNA]</scope>
    <source>
        <strain evidence="2 3">WSM3557</strain>
    </source>
</reference>
<evidence type="ECO:0000313" key="3">
    <source>
        <dbReference type="Proteomes" id="UP000003947"/>
    </source>
</evidence>
<evidence type="ECO:0000313" key="2">
    <source>
        <dbReference type="EMBL" id="EIM26930.1"/>
    </source>
</evidence>
<evidence type="ECO:0000259" key="1">
    <source>
        <dbReference type="Pfam" id="PF07978"/>
    </source>
</evidence>
<dbReference type="OrthoDB" id="9812037at2"/>